<dbReference type="GO" id="GO:0008478">
    <property type="term" value="F:pyridoxal kinase activity"/>
    <property type="evidence" value="ECO:0007669"/>
    <property type="project" value="UniProtKB-EC"/>
</dbReference>
<evidence type="ECO:0000256" key="12">
    <source>
        <dbReference type="ARBA" id="ARBA00042531"/>
    </source>
</evidence>
<comment type="similarity">
    <text evidence="1">Belongs to the ThiD family.</text>
</comment>
<dbReference type="GO" id="GO:0009228">
    <property type="term" value="P:thiamine biosynthetic process"/>
    <property type="evidence" value="ECO:0007669"/>
    <property type="project" value="InterPro"/>
</dbReference>
<comment type="caution">
    <text evidence="15">The sequence shown here is derived from an EMBL/GenBank/DDBJ whole genome shotgun (WGS) entry which is preliminary data.</text>
</comment>
<dbReference type="InterPro" id="IPR029056">
    <property type="entry name" value="Ribokinase-like"/>
</dbReference>
<keyword evidence="3" id="KW-0808">Transferase</keyword>
<dbReference type="GO" id="GO:0046872">
    <property type="term" value="F:metal ion binding"/>
    <property type="evidence" value="ECO:0007669"/>
    <property type="project" value="UniProtKB-KW"/>
</dbReference>
<evidence type="ECO:0000256" key="7">
    <source>
        <dbReference type="ARBA" id="ARBA00022840"/>
    </source>
</evidence>
<evidence type="ECO:0000256" key="11">
    <source>
        <dbReference type="ARBA" id="ARBA00042396"/>
    </source>
</evidence>
<organism evidence="15 16">
    <name type="scientific">Paenibacillus rhizophilus</name>
    <dbReference type="NCBI Taxonomy" id="1850366"/>
    <lineage>
        <taxon>Bacteria</taxon>
        <taxon>Bacillati</taxon>
        <taxon>Bacillota</taxon>
        <taxon>Bacilli</taxon>
        <taxon>Bacillales</taxon>
        <taxon>Paenibacillaceae</taxon>
        <taxon>Paenibacillus</taxon>
    </lineage>
</organism>
<evidence type="ECO:0000256" key="13">
    <source>
        <dbReference type="ARBA" id="ARBA00049293"/>
    </source>
</evidence>
<keyword evidence="8" id="KW-0460">Magnesium</keyword>
<keyword evidence="5" id="KW-0547">Nucleotide-binding</keyword>
<accession>A0A3N9PC99</accession>
<dbReference type="OrthoDB" id="9810880at2"/>
<keyword evidence="4" id="KW-0479">Metal-binding</keyword>
<proteinExistence type="inferred from homology"/>
<dbReference type="Proteomes" id="UP000282529">
    <property type="component" value="Unassembled WGS sequence"/>
</dbReference>
<evidence type="ECO:0000256" key="2">
    <source>
        <dbReference type="ARBA" id="ARBA00012104"/>
    </source>
</evidence>
<gene>
    <name evidence="15" type="ORF">EH198_03080</name>
</gene>
<evidence type="ECO:0000256" key="1">
    <source>
        <dbReference type="ARBA" id="ARBA00009879"/>
    </source>
</evidence>
<dbReference type="GO" id="GO:0005524">
    <property type="term" value="F:ATP binding"/>
    <property type="evidence" value="ECO:0007669"/>
    <property type="project" value="UniProtKB-KW"/>
</dbReference>
<evidence type="ECO:0000256" key="5">
    <source>
        <dbReference type="ARBA" id="ARBA00022741"/>
    </source>
</evidence>
<dbReference type="SUPFAM" id="SSF53613">
    <property type="entry name" value="Ribokinase-like"/>
    <property type="match status" value="1"/>
</dbReference>
<dbReference type="PANTHER" id="PTHR20858">
    <property type="entry name" value="PHOSPHOMETHYLPYRIMIDINE KINASE"/>
    <property type="match status" value="1"/>
</dbReference>
<evidence type="ECO:0000256" key="4">
    <source>
        <dbReference type="ARBA" id="ARBA00022723"/>
    </source>
</evidence>
<dbReference type="EMBL" id="RQPI01000001">
    <property type="protein sequence ID" value="RQW13873.1"/>
    <property type="molecule type" value="Genomic_DNA"/>
</dbReference>
<dbReference type="GO" id="GO:0005829">
    <property type="term" value="C:cytosol"/>
    <property type="evidence" value="ECO:0007669"/>
    <property type="project" value="TreeGrafter"/>
</dbReference>
<dbReference type="AlphaFoldDB" id="A0A3N9PC99"/>
<keyword evidence="6" id="KW-0418">Kinase</keyword>
<dbReference type="InterPro" id="IPR013749">
    <property type="entry name" value="PM/HMP-P_kinase-1"/>
</dbReference>
<keyword evidence="16" id="KW-1185">Reference proteome</keyword>
<name>A0A3N9PC99_9BACL</name>
<dbReference type="InterPro" id="IPR004399">
    <property type="entry name" value="HMP/HMP-P_kinase_dom"/>
</dbReference>
<evidence type="ECO:0000313" key="16">
    <source>
        <dbReference type="Proteomes" id="UP000282529"/>
    </source>
</evidence>
<evidence type="ECO:0000256" key="9">
    <source>
        <dbReference type="ARBA" id="ARBA00042307"/>
    </source>
</evidence>
<protein>
    <recommendedName>
        <fullName evidence="2">pyridoxal kinase</fullName>
        <ecNumber evidence="2">2.7.1.35</ecNumber>
    </recommendedName>
    <alternativeName>
        <fullName evidence="10">PN/PL/PM kinase</fullName>
    </alternativeName>
    <alternativeName>
        <fullName evidence="11">Pyridoxal kinase</fullName>
    </alternativeName>
    <alternativeName>
        <fullName evidence="9">Pyridoxamine kinase</fullName>
    </alternativeName>
    <alternativeName>
        <fullName evidence="12">Vitamin B6 kinase</fullName>
    </alternativeName>
</protein>
<evidence type="ECO:0000259" key="14">
    <source>
        <dbReference type="Pfam" id="PF08543"/>
    </source>
</evidence>
<dbReference type="GO" id="GO:0008972">
    <property type="term" value="F:phosphomethylpyrimidine kinase activity"/>
    <property type="evidence" value="ECO:0007669"/>
    <property type="project" value="InterPro"/>
</dbReference>
<dbReference type="CDD" id="cd01169">
    <property type="entry name" value="HMPP_kinase"/>
    <property type="match status" value="1"/>
</dbReference>
<evidence type="ECO:0000256" key="10">
    <source>
        <dbReference type="ARBA" id="ARBA00042348"/>
    </source>
</evidence>
<evidence type="ECO:0000256" key="8">
    <source>
        <dbReference type="ARBA" id="ARBA00022842"/>
    </source>
</evidence>
<dbReference type="EC" id="2.7.1.35" evidence="2"/>
<evidence type="ECO:0000256" key="6">
    <source>
        <dbReference type="ARBA" id="ARBA00022777"/>
    </source>
</evidence>
<keyword evidence="7" id="KW-0067">ATP-binding</keyword>
<sequence>MVCKGEDELLSPESAEAIRELLLPLATVITPNLFESGVLSGIGKISTLDDMKEAAAVIQRQGAKTVVIKGGKALGGDKAVDLFYDGAEYTVFETDKIEPAYNHGAGCTFAAAITAGLATGLSTREAVAKAKDFVTAAIRAGYAFNNYVGPVFHGGYRLNR</sequence>
<evidence type="ECO:0000256" key="3">
    <source>
        <dbReference type="ARBA" id="ARBA00022679"/>
    </source>
</evidence>
<feature type="domain" description="Pyridoxamine kinase/Phosphomethylpyrimidine kinase" evidence="14">
    <location>
        <begin position="1"/>
        <end position="151"/>
    </location>
</feature>
<dbReference type="GO" id="GO:0008902">
    <property type="term" value="F:hydroxymethylpyrimidine kinase activity"/>
    <property type="evidence" value="ECO:0007669"/>
    <property type="project" value="TreeGrafter"/>
</dbReference>
<reference evidence="15 16" key="1">
    <citation type="submission" date="2018-11" db="EMBL/GenBank/DDBJ databases">
        <title>Genome sequence of strain 7197.</title>
        <authorList>
            <person name="Gao J."/>
            <person name="Sun J."/>
        </authorList>
    </citation>
    <scope>NUCLEOTIDE SEQUENCE [LARGE SCALE GENOMIC DNA]</scope>
    <source>
        <strain evidence="15 16">7197</strain>
    </source>
</reference>
<comment type="catalytic activity">
    <reaction evidence="13">
        <text>pyridoxal + ATP = pyridoxal 5'-phosphate + ADP + H(+)</text>
        <dbReference type="Rhea" id="RHEA:10224"/>
        <dbReference type="ChEBI" id="CHEBI:15378"/>
        <dbReference type="ChEBI" id="CHEBI:17310"/>
        <dbReference type="ChEBI" id="CHEBI:30616"/>
        <dbReference type="ChEBI" id="CHEBI:456216"/>
        <dbReference type="ChEBI" id="CHEBI:597326"/>
        <dbReference type="EC" id="2.7.1.35"/>
    </reaction>
</comment>
<dbReference type="Gene3D" id="3.40.1190.20">
    <property type="match status" value="1"/>
</dbReference>
<dbReference type="PANTHER" id="PTHR20858:SF19">
    <property type="entry name" value="PYRIDOXINE KINASE"/>
    <property type="match status" value="1"/>
</dbReference>
<evidence type="ECO:0000313" key="15">
    <source>
        <dbReference type="EMBL" id="RQW13873.1"/>
    </source>
</evidence>
<dbReference type="Pfam" id="PF08543">
    <property type="entry name" value="Phos_pyr_kin"/>
    <property type="match status" value="1"/>
</dbReference>